<proteinExistence type="predicted"/>
<sequence length="541" mass="61955">MRAYLENQLGTERWVTLYQFDDYGASDTDVTMYCALADCDRLDDVLAEDDWDLLVGDGGPGFEGHGEAYHYVRTHDRPVEPFVHVRDFGTLGGKYNELSEEFRLFHDLCEDKKRGRLVLFDEAADEIEVAVVRPEVVKVKLSYLKEYLSARDMCLVVYFEYNRHSPTAPVDLGFTGDERWHSISEDLRYEYFVRAWDGISLYKSAKSLGRLRGKKIVRGNPIVTRGPWARNRKTYESFIIGVDDTGNDVTFTCDSAQLANGYGKNPAAPPELMPVFFQKEVLGKYYSDARRYKVADSHVWCSGAWSLKVDNNHPDFVIVYLGDLGDLPSREQLYWKSFNISPEGAISRTYYDRTILGLWVEPEEPALLFKSRYQRFRADWFEKFEWDLFKPLSSADAYTFDTLHVPSDGNEGGFDTQTLALAKVLIERINEAEIATRIALEKNDKGISKFEKYLAVAGFHETGTRLDLLRNLQSLRSGPAHVKGDQYLRATRYFNVDEKGFAVAFADILSAAIEFINRLAAYFDLGWEDQEDANDLLEKLT</sequence>
<accession>A0A7W7VHQ7</accession>
<organism evidence="1 2">
    <name type="scientific">Actinophytocola algeriensis</name>
    <dbReference type="NCBI Taxonomy" id="1768010"/>
    <lineage>
        <taxon>Bacteria</taxon>
        <taxon>Bacillati</taxon>
        <taxon>Actinomycetota</taxon>
        <taxon>Actinomycetes</taxon>
        <taxon>Pseudonocardiales</taxon>
        <taxon>Pseudonocardiaceae</taxon>
    </lineage>
</organism>
<keyword evidence="2" id="KW-1185">Reference proteome</keyword>
<dbReference type="RefSeq" id="WP_184814804.1">
    <property type="nucleotide sequence ID" value="NZ_JACHJQ010000008.1"/>
</dbReference>
<dbReference type="EMBL" id="JACHJQ010000008">
    <property type="protein sequence ID" value="MBB4910767.1"/>
    <property type="molecule type" value="Genomic_DNA"/>
</dbReference>
<gene>
    <name evidence="1" type="ORF">FHR82_007026</name>
</gene>
<protein>
    <submittedName>
        <fullName evidence="1">Uncharacterized protein</fullName>
    </submittedName>
</protein>
<evidence type="ECO:0000313" key="1">
    <source>
        <dbReference type="EMBL" id="MBB4910767.1"/>
    </source>
</evidence>
<dbReference type="Proteomes" id="UP000520767">
    <property type="component" value="Unassembled WGS sequence"/>
</dbReference>
<evidence type="ECO:0000313" key="2">
    <source>
        <dbReference type="Proteomes" id="UP000520767"/>
    </source>
</evidence>
<name>A0A7W7VHQ7_9PSEU</name>
<reference evidence="1 2" key="1">
    <citation type="submission" date="2020-08" db="EMBL/GenBank/DDBJ databases">
        <title>Genomic Encyclopedia of Type Strains, Phase III (KMG-III): the genomes of soil and plant-associated and newly described type strains.</title>
        <authorList>
            <person name="Whitman W."/>
        </authorList>
    </citation>
    <scope>NUCLEOTIDE SEQUENCE [LARGE SCALE GENOMIC DNA]</scope>
    <source>
        <strain evidence="1 2">CECT 8960</strain>
    </source>
</reference>
<dbReference type="AlphaFoldDB" id="A0A7W7VHQ7"/>
<comment type="caution">
    <text evidence="1">The sequence shown here is derived from an EMBL/GenBank/DDBJ whole genome shotgun (WGS) entry which is preliminary data.</text>
</comment>